<evidence type="ECO:0000313" key="1">
    <source>
        <dbReference type="EMBL" id="AFP64246.1"/>
    </source>
</evidence>
<dbReference type="VEuPathDB" id="VectorBase:MDOA003777"/>
<accession>T1PLG2</accession>
<protein>
    <submittedName>
        <fullName evidence="1">Nnf1</fullName>
    </submittedName>
</protein>
<dbReference type="EMBL" id="KA649617">
    <property type="protein sequence ID" value="AFP64246.1"/>
    <property type="molecule type" value="mRNA"/>
</dbReference>
<proteinExistence type="evidence at transcript level"/>
<sequence>MSAAIVQKSNTTTTTKTSSNTAIYFDCGDIFTTNKSIDKPLQSHHLSNGHINGGNSITELNIMDIACSNNSSMDHMDQMDQLQQNTNTTNNASQTKALNHPTYRLHAALTRTISTPQPQIKPPTATAAHHLNHLQQQQQQQLQVQASNKHGWSLLTWRG</sequence>
<reference evidence="1" key="1">
    <citation type="submission" date="2012-08" db="EMBL/GenBank/DDBJ databases">
        <title>Transcriptome of adult Musca domestica launches a platform for comparative house fly gene expression and characterization of differential gene expression among resistant and susceptible house flies.</title>
        <authorList>
            <person name="Liu N."/>
            <person name="Zhang L."/>
            <person name="Li M."/>
            <person name="Reid W."/>
        </authorList>
    </citation>
    <scope>NUCLEOTIDE SEQUENCE</scope>
    <source>
        <strain evidence="1">ALHF</strain>
        <tissue evidence="1">Whole body</tissue>
    </source>
</reference>
<dbReference type="AlphaFoldDB" id="T1PLG2"/>
<organism evidence="1">
    <name type="scientific">Musca domestica</name>
    <name type="common">House fly</name>
    <dbReference type="NCBI Taxonomy" id="7370"/>
    <lineage>
        <taxon>Eukaryota</taxon>
        <taxon>Metazoa</taxon>
        <taxon>Ecdysozoa</taxon>
        <taxon>Arthropoda</taxon>
        <taxon>Hexapoda</taxon>
        <taxon>Insecta</taxon>
        <taxon>Pterygota</taxon>
        <taxon>Neoptera</taxon>
        <taxon>Endopterygota</taxon>
        <taxon>Diptera</taxon>
        <taxon>Brachycera</taxon>
        <taxon>Muscomorpha</taxon>
        <taxon>Muscoidea</taxon>
        <taxon>Muscidae</taxon>
        <taxon>Musca</taxon>
    </lineage>
</organism>
<dbReference type="VEuPathDB" id="VectorBase:MDOMA2_001867"/>
<name>T1PLG2_MUSDO</name>